<dbReference type="InterPro" id="IPR036890">
    <property type="entry name" value="HATPase_C_sf"/>
</dbReference>
<dbReference type="RefSeq" id="WP_344493494.1">
    <property type="nucleotide sequence ID" value="NZ_BAAAUD010000020.1"/>
</dbReference>
<organism evidence="3 4">
    <name type="scientific">Streptomyces enissocaesilis</name>
    <dbReference type="NCBI Taxonomy" id="332589"/>
    <lineage>
        <taxon>Bacteria</taxon>
        <taxon>Bacillati</taxon>
        <taxon>Actinomycetota</taxon>
        <taxon>Actinomycetes</taxon>
        <taxon>Kitasatosporales</taxon>
        <taxon>Streptomycetaceae</taxon>
        <taxon>Streptomyces</taxon>
        <taxon>Streptomyces rochei group</taxon>
    </lineage>
</organism>
<evidence type="ECO:0000313" key="4">
    <source>
        <dbReference type="Proteomes" id="UP001500403"/>
    </source>
</evidence>
<name>A0ABP6JKB9_9ACTN</name>
<keyword evidence="1" id="KW-0723">Serine/threonine-protein kinase</keyword>
<dbReference type="Gene3D" id="3.30.565.10">
    <property type="entry name" value="Histidine kinase-like ATPase, C-terminal domain"/>
    <property type="match status" value="1"/>
</dbReference>
<reference evidence="4" key="1">
    <citation type="journal article" date="2019" name="Int. J. Syst. Evol. Microbiol.">
        <title>The Global Catalogue of Microorganisms (GCM) 10K type strain sequencing project: providing services to taxonomists for standard genome sequencing and annotation.</title>
        <authorList>
            <consortium name="The Broad Institute Genomics Platform"/>
            <consortium name="The Broad Institute Genome Sequencing Center for Infectious Disease"/>
            <person name="Wu L."/>
            <person name="Ma J."/>
        </authorList>
    </citation>
    <scope>NUCLEOTIDE SEQUENCE [LARGE SCALE GENOMIC DNA]</scope>
    <source>
        <strain evidence="4">JCM 9088</strain>
    </source>
</reference>
<evidence type="ECO:0000313" key="3">
    <source>
        <dbReference type="EMBL" id="GAA2934768.1"/>
    </source>
</evidence>
<dbReference type="SUPFAM" id="SSF55874">
    <property type="entry name" value="ATPase domain of HSP90 chaperone/DNA topoisomerase II/histidine kinase"/>
    <property type="match status" value="1"/>
</dbReference>
<dbReference type="EMBL" id="BAAAUD010000020">
    <property type="protein sequence ID" value="GAA2934768.1"/>
    <property type="molecule type" value="Genomic_DNA"/>
</dbReference>
<sequence length="145" mass="15622">MAADRDHSETSLLTTMNIQQSWHFEGVLSDVSEARDRASDFLYGLARAHPPAAPDAHDDVLLVVTELASNAFAFAPGPFTLTLRATTTGTLHVSLTDVNPTAPRPRPFDLAGRGGVGWHLINTLAEQTIIVPEAGGKTVHVFLPW</sequence>
<keyword evidence="3" id="KW-0547">Nucleotide-binding</keyword>
<dbReference type="InterPro" id="IPR050267">
    <property type="entry name" value="Anti-sigma-factor_SerPK"/>
</dbReference>
<dbReference type="GO" id="GO:0005524">
    <property type="term" value="F:ATP binding"/>
    <property type="evidence" value="ECO:0007669"/>
    <property type="project" value="UniProtKB-KW"/>
</dbReference>
<dbReference type="Pfam" id="PF13581">
    <property type="entry name" value="HATPase_c_2"/>
    <property type="match status" value="1"/>
</dbReference>
<comment type="caution">
    <text evidence="3">The sequence shown here is derived from an EMBL/GenBank/DDBJ whole genome shotgun (WGS) entry which is preliminary data.</text>
</comment>
<keyword evidence="1" id="KW-0808">Transferase</keyword>
<evidence type="ECO:0000256" key="1">
    <source>
        <dbReference type="ARBA" id="ARBA00022527"/>
    </source>
</evidence>
<dbReference type="InterPro" id="IPR003594">
    <property type="entry name" value="HATPase_dom"/>
</dbReference>
<evidence type="ECO:0000259" key="2">
    <source>
        <dbReference type="Pfam" id="PF13581"/>
    </source>
</evidence>
<keyword evidence="3" id="KW-0067">ATP-binding</keyword>
<keyword evidence="4" id="KW-1185">Reference proteome</keyword>
<keyword evidence="1" id="KW-0418">Kinase</keyword>
<accession>A0ABP6JKB9</accession>
<proteinExistence type="predicted"/>
<protein>
    <submittedName>
        <fullName evidence="3">ATP-binding protein</fullName>
    </submittedName>
</protein>
<dbReference type="PANTHER" id="PTHR35526:SF3">
    <property type="entry name" value="ANTI-SIGMA-F FACTOR RSBW"/>
    <property type="match status" value="1"/>
</dbReference>
<dbReference type="PANTHER" id="PTHR35526">
    <property type="entry name" value="ANTI-SIGMA-F FACTOR RSBW-RELATED"/>
    <property type="match status" value="1"/>
</dbReference>
<dbReference type="Proteomes" id="UP001500403">
    <property type="component" value="Unassembled WGS sequence"/>
</dbReference>
<dbReference type="CDD" id="cd16936">
    <property type="entry name" value="HATPase_RsbW-like"/>
    <property type="match status" value="1"/>
</dbReference>
<feature type="domain" description="Histidine kinase/HSP90-like ATPase" evidence="2">
    <location>
        <begin position="32"/>
        <end position="140"/>
    </location>
</feature>
<gene>
    <name evidence="3" type="ORF">GCM10010446_19580</name>
</gene>